<evidence type="ECO:0000256" key="1">
    <source>
        <dbReference type="SAM" id="MobiDB-lite"/>
    </source>
</evidence>
<proteinExistence type="predicted"/>
<evidence type="ECO:0000313" key="4">
    <source>
        <dbReference type="Proteomes" id="UP001295423"/>
    </source>
</evidence>
<dbReference type="EMBL" id="CAKOGP040002347">
    <property type="protein sequence ID" value="CAJ1967751.1"/>
    <property type="molecule type" value="Genomic_DNA"/>
</dbReference>
<evidence type="ECO:0000256" key="2">
    <source>
        <dbReference type="SAM" id="SignalP"/>
    </source>
</evidence>
<feature type="region of interest" description="Disordered" evidence="1">
    <location>
        <begin position="208"/>
        <end position="240"/>
    </location>
</feature>
<feature type="chain" id="PRO_5042257173" evidence="2">
    <location>
        <begin position="20"/>
        <end position="240"/>
    </location>
</feature>
<protein>
    <submittedName>
        <fullName evidence="3">Uncharacterized protein</fullName>
    </submittedName>
</protein>
<gene>
    <name evidence="3" type="ORF">CYCCA115_LOCUS22917</name>
</gene>
<keyword evidence="2" id="KW-0732">Signal</keyword>
<name>A0AAD2PXS7_9STRA</name>
<dbReference type="AlphaFoldDB" id="A0AAD2PXS7"/>
<organism evidence="3 4">
    <name type="scientific">Cylindrotheca closterium</name>
    <dbReference type="NCBI Taxonomy" id="2856"/>
    <lineage>
        <taxon>Eukaryota</taxon>
        <taxon>Sar</taxon>
        <taxon>Stramenopiles</taxon>
        <taxon>Ochrophyta</taxon>
        <taxon>Bacillariophyta</taxon>
        <taxon>Bacillariophyceae</taxon>
        <taxon>Bacillariophycidae</taxon>
        <taxon>Bacillariales</taxon>
        <taxon>Bacillariaceae</taxon>
        <taxon>Cylindrotheca</taxon>
    </lineage>
</organism>
<accession>A0AAD2PXS7</accession>
<dbReference type="Proteomes" id="UP001295423">
    <property type="component" value="Unassembled WGS sequence"/>
</dbReference>
<sequence length="240" mass="26951">MRIFRQLLLLMIISSQCVAAAGRSIFNETYSETFLLNCFSSDDLEEEESDTTLSDENSTSSLVHRSVIVNNETAAITVYPGDRLVLNHQSPQSVSRYATDDCTEFSNESLLINTNVYRFHPNDVNKNFTFVCQQDNTTASFGCNYTLAQTFSIQPIPTPRKRSWPIENLHQVGLGEYSLMFLLLMGTLGMTASCMNCCMEWSDRQQEKAADEVAQEMINDNDEHGNDDAAVEENSSMASE</sequence>
<evidence type="ECO:0000313" key="3">
    <source>
        <dbReference type="EMBL" id="CAJ1967751.1"/>
    </source>
</evidence>
<keyword evidence="4" id="KW-1185">Reference proteome</keyword>
<reference evidence="3" key="1">
    <citation type="submission" date="2023-08" db="EMBL/GenBank/DDBJ databases">
        <authorList>
            <person name="Audoor S."/>
            <person name="Bilcke G."/>
        </authorList>
    </citation>
    <scope>NUCLEOTIDE SEQUENCE</scope>
</reference>
<comment type="caution">
    <text evidence="3">The sequence shown here is derived from an EMBL/GenBank/DDBJ whole genome shotgun (WGS) entry which is preliminary data.</text>
</comment>
<feature type="signal peptide" evidence="2">
    <location>
        <begin position="1"/>
        <end position="19"/>
    </location>
</feature>